<evidence type="ECO:0000256" key="5">
    <source>
        <dbReference type="ARBA" id="ARBA00023128"/>
    </source>
</evidence>
<dbReference type="GO" id="GO:0005085">
    <property type="term" value="F:guanyl-nucleotide exchange factor activity"/>
    <property type="evidence" value="ECO:0007669"/>
    <property type="project" value="TreeGrafter"/>
</dbReference>
<dbReference type="FunFam" id="2.130.10.30:FF:000024">
    <property type="entry name" value="RCC1-like G exchanging factor-like protein"/>
    <property type="match status" value="1"/>
</dbReference>
<gene>
    <name evidence="14" type="primary">RCC1L</name>
</gene>
<dbReference type="AlphaFoldDB" id="A0A6J2EK89"/>
<dbReference type="PROSITE" id="PS50012">
    <property type="entry name" value="RCC1_3"/>
    <property type="match status" value="7"/>
</dbReference>
<dbReference type="RefSeq" id="XP_027469390.2">
    <property type="nucleotide sequence ID" value="XM_027613589.2"/>
</dbReference>
<dbReference type="GO" id="GO:0008053">
    <property type="term" value="P:mitochondrial fusion"/>
    <property type="evidence" value="ECO:0007669"/>
    <property type="project" value="UniProtKB-ARBA"/>
</dbReference>
<dbReference type="Gene3D" id="2.130.10.30">
    <property type="entry name" value="Regulator of chromosome condensation 1/beta-lactamase-inhibitor protein II"/>
    <property type="match status" value="2"/>
</dbReference>
<protein>
    <recommendedName>
        <fullName evidence="9">RCC1-like G exchanging factor-like protein</fullName>
    </recommendedName>
</protein>
<keyword evidence="3" id="KW-0999">Mitochondrion inner membrane</keyword>
<evidence type="ECO:0000256" key="1">
    <source>
        <dbReference type="ARBA" id="ARBA00004273"/>
    </source>
</evidence>
<keyword evidence="13" id="KW-1185">Reference proteome</keyword>
<dbReference type="CTD" id="81554"/>
<evidence type="ECO:0000256" key="4">
    <source>
        <dbReference type="ARBA" id="ARBA00022946"/>
    </source>
</evidence>
<feature type="region of interest" description="Disordered" evidence="11">
    <location>
        <begin position="15"/>
        <end position="37"/>
    </location>
</feature>
<feature type="repeat" description="RCC1" evidence="10">
    <location>
        <begin position="301"/>
        <end position="353"/>
    </location>
</feature>
<dbReference type="GO" id="GO:0005743">
    <property type="term" value="C:mitochondrial inner membrane"/>
    <property type="evidence" value="ECO:0007669"/>
    <property type="project" value="UniProtKB-SubCell"/>
</dbReference>
<feature type="repeat" description="RCC1" evidence="10">
    <location>
        <begin position="192"/>
        <end position="247"/>
    </location>
</feature>
<dbReference type="GO" id="GO:0070131">
    <property type="term" value="P:positive regulation of mitochondrial translation"/>
    <property type="evidence" value="ECO:0007669"/>
    <property type="project" value="TreeGrafter"/>
</dbReference>
<dbReference type="InterPro" id="IPR009091">
    <property type="entry name" value="RCC1/BLIP-II"/>
</dbReference>
<evidence type="ECO:0000256" key="10">
    <source>
        <dbReference type="PROSITE-ProRule" id="PRU00235"/>
    </source>
</evidence>
<name>A0A6J2EK89_ZALCA</name>
<dbReference type="PRINTS" id="PR00633">
    <property type="entry name" value="RCCNDNSATION"/>
</dbReference>
<keyword evidence="5" id="KW-0496">Mitochondrion</keyword>
<accession>A0A6J2EK89</accession>
<feature type="domain" description="RCC1-like" evidence="12">
    <location>
        <begin position="58"/>
        <end position="344"/>
    </location>
</feature>
<dbReference type="Pfam" id="PF00415">
    <property type="entry name" value="RCC1"/>
    <property type="match status" value="1"/>
</dbReference>
<dbReference type="Proteomes" id="UP000515165">
    <property type="component" value="Chromosome 10"/>
</dbReference>
<dbReference type="GO" id="GO:0019843">
    <property type="term" value="F:rRNA binding"/>
    <property type="evidence" value="ECO:0007669"/>
    <property type="project" value="TreeGrafter"/>
</dbReference>
<feature type="repeat" description="RCC1" evidence="10">
    <location>
        <begin position="354"/>
        <end position="411"/>
    </location>
</feature>
<evidence type="ECO:0000256" key="3">
    <source>
        <dbReference type="ARBA" id="ARBA00022792"/>
    </source>
</evidence>
<feature type="repeat" description="RCC1" evidence="10">
    <location>
        <begin position="128"/>
        <end position="191"/>
    </location>
</feature>
<dbReference type="InterPro" id="IPR000408">
    <property type="entry name" value="Reg_chr_condens"/>
</dbReference>
<dbReference type="GeneID" id="113933454"/>
<feature type="repeat" description="RCC1" evidence="10">
    <location>
        <begin position="248"/>
        <end position="300"/>
    </location>
</feature>
<organism evidence="13 14">
    <name type="scientific">Zalophus californianus</name>
    <name type="common">California sealion</name>
    <dbReference type="NCBI Taxonomy" id="9704"/>
    <lineage>
        <taxon>Eukaryota</taxon>
        <taxon>Metazoa</taxon>
        <taxon>Chordata</taxon>
        <taxon>Craniata</taxon>
        <taxon>Vertebrata</taxon>
        <taxon>Euteleostomi</taxon>
        <taxon>Mammalia</taxon>
        <taxon>Eutheria</taxon>
        <taxon>Laurasiatheria</taxon>
        <taxon>Carnivora</taxon>
        <taxon>Caniformia</taxon>
        <taxon>Pinnipedia</taxon>
        <taxon>Otariidae</taxon>
        <taxon>Zalophus</taxon>
    </lineage>
</organism>
<evidence type="ECO:0000256" key="8">
    <source>
        <dbReference type="ARBA" id="ARBA00065468"/>
    </source>
</evidence>
<evidence type="ECO:0000256" key="6">
    <source>
        <dbReference type="ARBA" id="ARBA00023136"/>
    </source>
</evidence>
<comment type="function">
    <text evidence="7">Guanine nucleotide exchange factor (GEF) for mitochondrial dynamin-related GTPase OPA1. Activates OPA1, by exchanging bound GDP for free GTP, and drives OPA1 and MFN1-dependent mitochondrial fusion. Plays an essential role in mitochondrial ribosome biogenesis. As a component of a functional protein-RNA module, consisting of RCC1L, NGRN, RPUSD3, RPUSD4, TRUB2, FASTKD2 and 16S mitochondrial ribosomal RNA (16S mt-rRNA), controls 16S mt-rRNA abundance and is required for intra-mitochondrial translation of core subunits of the oxidative phosphorylation system.</text>
</comment>
<keyword evidence="4" id="KW-0809">Transit peptide</keyword>
<evidence type="ECO:0000259" key="12">
    <source>
        <dbReference type="Pfam" id="PF25390"/>
    </source>
</evidence>
<evidence type="ECO:0000256" key="2">
    <source>
        <dbReference type="ARBA" id="ARBA00022737"/>
    </source>
</evidence>
<feature type="repeat" description="RCC1" evidence="10">
    <location>
        <begin position="412"/>
        <end position="461"/>
    </location>
</feature>
<comment type="subunit">
    <text evidence="8">Forms a regulatory protein-RNA complex, consisting of RCC1L, NGRN, RPUSD3, RPUSD4, TRUB2, FASTKD2 and 16S mt-rRNA. Interacts with 16S mt-rRNA; this interaction is direct. Interacts with OPA1; this interaction is direct.</text>
</comment>
<evidence type="ECO:0000313" key="14">
    <source>
        <dbReference type="RefSeq" id="XP_027469390.2"/>
    </source>
</evidence>
<keyword evidence="6" id="KW-0472">Membrane</keyword>
<dbReference type="PANTHER" id="PTHR46337">
    <property type="entry name" value="RCC1-LIKE G EXCHANGING FACTOR-LIKE PROTEIN"/>
    <property type="match status" value="1"/>
</dbReference>
<proteinExistence type="predicted"/>
<evidence type="ECO:0000256" key="11">
    <source>
        <dbReference type="SAM" id="MobiDB-lite"/>
    </source>
</evidence>
<evidence type="ECO:0000256" key="7">
    <source>
        <dbReference type="ARBA" id="ARBA00059435"/>
    </source>
</evidence>
<dbReference type="FunFam" id="2.130.10.30:FF:000026">
    <property type="entry name" value="RCC1-like G exchanging factor-like protein"/>
    <property type="match status" value="1"/>
</dbReference>
<feature type="repeat" description="RCC1" evidence="10">
    <location>
        <begin position="58"/>
        <end position="124"/>
    </location>
</feature>
<keyword evidence="2" id="KW-0677">Repeat</keyword>
<dbReference type="InterPro" id="IPR058923">
    <property type="entry name" value="RCC1-like_dom"/>
</dbReference>
<comment type="subcellular location">
    <subcellularLocation>
        <location evidence="1">Mitochondrion inner membrane</location>
    </subcellularLocation>
</comment>
<reference evidence="14" key="1">
    <citation type="submission" date="2025-08" db="UniProtKB">
        <authorList>
            <consortium name="RefSeq"/>
        </authorList>
    </citation>
    <scope>IDENTIFICATION</scope>
    <source>
        <tissue evidence="14">Blood</tissue>
    </source>
</reference>
<dbReference type="InterPro" id="IPR053035">
    <property type="entry name" value="Mitochondrial_GEF_domain"/>
</dbReference>
<dbReference type="PANTHER" id="PTHR46337:SF1">
    <property type="entry name" value="RCC1-LIKE G EXCHANGING FACTOR-LIKE PROTEIN"/>
    <property type="match status" value="1"/>
</dbReference>
<sequence length="463" mass="49794">MALVALAAGARLGRQLSRPGPGLRPGRGHRTAAGRSRSSCEADAPVFQYVGERAARADRIFVWGFSFSGALGVPTFVLPSAGPKHRAGSRPPRRIQPVPYRLELDQKISSVACGYGFTLLSSKTKDVTKVWGMGLNKDSQLGFHRSRKDKTRGYEYVLEPSPIPLPLDRPQETQVLQVSCGRAHSLILTDREGVFSMGNNSYGQCGRNVVENEIYSESHKVNRMQDFDGQVVQVVCGQDHSLFLTDKGEVYSCGWGADGQTGLGHYRITSVPTKLAGDLAGVNIVQVATHGDCCLAVSAEGGLFGWGNSEYLQLAAVTDSTQVNVPRCLPFSGVGKVRQAACGGTGCAVLNGEGHVFVWGYGILGKGPNLVESALPEVIPPTLFGLTEFNPEVQVSLIRCGLSHFAALTNKGELFVWGKNIRGCLGIGRLEDQYFPWRVTMPGEPVDVACGVDHMVTLAKSFV</sequence>
<evidence type="ECO:0000256" key="9">
    <source>
        <dbReference type="ARBA" id="ARBA00072308"/>
    </source>
</evidence>
<dbReference type="SUPFAM" id="SSF50985">
    <property type="entry name" value="RCC1/BLIP-II"/>
    <property type="match status" value="1"/>
</dbReference>
<evidence type="ECO:0000313" key="13">
    <source>
        <dbReference type="Proteomes" id="UP000515165"/>
    </source>
</evidence>
<dbReference type="Pfam" id="PF25390">
    <property type="entry name" value="WD40_RLD"/>
    <property type="match status" value="1"/>
</dbReference>